<sequence>MKDYIIVGGGLAGICFAEIALQAGKAVVLITDDSQNSSTVAAGVYNPVVLKRLNITQDAQEHMDYMAPFYKQVEERIGVVFNNPVPVYRRFAGVEEQNNWFAAADKPSLTAFLSTQIIHKQFEGVDAPYGFGEVLHTGFMDTTRLLNGYLSYLKKEESLLQETFIHADLQIHDGFVSYRGINAKHIVFAEGYGIKANPYFNQLPLNGTKGEILIIKAPGLDINFIAKGSVFVLPFGDGIFKVGATYEWDDKTTIPTAAARAELVEKLEELITCPYEVIGQLAGIRPTVKDRKALVGTHPQYKNIHLLNGLGTRGVILGPPMAKMLFDQIENNIPVKKEVDLNRFSA</sequence>
<feature type="domain" description="FAD dependent oxidoreductase" evidence="1">
    <location>
        <begin position="3"/>
        <end position="327"/>
    </location>
</feature>
<dbReference type="Gene3D" id="3.50.50.60">
    <property type="entry name" value="FAD/NAD(P)-binding domain"/>
    <property type="match status" value="1"/>
</dbReference>
<keyword evidence="3" id="KW-1185">Reference proteome</keyword>
<dbReference type="GO" id="GO:0005737">
    <property type="term" value="C:cytoplasm"/>
    <property type="evidence" value="ECO:0007669"/>
    <property type="project" value="TreeGrafter"/>
</dbReference>
<dbReference type="PATRIC" id="fig|1202724.3.peg.3812"/>
<dbReference type="InterPro" id="IPR036188">
    <property type="entry name" value="FAD/NAD-bd_sf"/>
</dbReference>
<dbReference type="OrthoDB" id="214253at2"/>
<gene>
    <name evidence="2" type="ORF">AM493_18360</name>
</gene>
<dbReference type="InterPro" id="IPR006076">
    <property type="entry name" value="FAD-dep_OxRdtase"/>
</dbReference>
<organism evidence="2 3">
    <name type="scientific">Flavobacterium akiainvivens</name>
    <dbReference type="NCBI Taxonomy" id="1202724"/>
    <lineage>
        <taxon>Bacteria</taxon>
        <taxon>Pseudomonadati</taxon>
        <taxon>Bacteroidota</taxon>
        <taxon>Flavobacteriia</taxon>
        <taxon>Flavobacteriales</taxon>
        <taxon>Flavobacteriaceae</taxon>
        <taxon>Flavobacterium</taxon>
    </lineage>
</organism>
<dbReference type="SUPFAM" id="SSF51971">
    <property type="entry name" value="Nucleotide-binding domain"/>
    <property type="match status" value="1"/>
</dbReference>
<dbReference type="RefSeq" id="WP_054410408.1">
    <property type="nucleotide sequence ID" value="NZ_FOYA01000002.1"/>
</dbReference>
<evidence type="ECO:0000259" key="1">
    <source>
        <dbReference type="Pfam" id="PF01266"/>
    </source>
</evidence>
<protein>
    <submittedName>
        <fullName evidence="2">FAD-dependent oxidoreductase</fullName>
    </submittedName>
</protein>
<accession>A0A0M8ME84</accession>
<reference evidence="2 3" key="1">
    <citation type="submission" date="2015-08" db="EMBL/GenBank/DDBJ databases">
        <title>Whole genome sequence of Flavobacterium akiainvivens IK-1T, from decaying Wikstroemia oahuensis, an endemic Hawaiian shrub.</title>
        <authorList>
            <person name="Wan X."/>
            <person name="Hou S."/>
            <person name="Saito J."/>
            <person name="Donachie S."/>
        </authorList>
    </citation>
    <scope>NUCLEOTIDE SEQUENCE [LARGE SCALE GENOMIC DNA]</scope>
    <source>
        <strain evidence="2 3">IK-1</strain>
    </source>
</reference>
<proteinExistence type="predicted"/>
<dbReference type="Proteomes" id="UP000037755">
    <property type="component" value="Unassembled WGS sequence"/>
</dbReference>
<evidence type="ECO:0000313" key="3">
    <source>
        <dbReference type="Proteomes" id="UP000037755"/>
    </source>
</evidence>
<evidence type="ECO:0000313" key="2">
    <source>
        <dbReference type="EMBL" id="KOS08415.1"/>
    </source>
</evidence>
<comment type="caution">
    <text evidence="2">The sequence shown here is derived from an EMBL/GenBank/DDBJ whole genome shotgun (WGS) entry which is preliminary data.</text>
</comment>
<dbReference type="Gene3D" id="3.30.9.10">
    <property type="entry name" value="D-Amino Acid Oxidase, subunit A, domain 2"/>
    <property type="match status" value="1"/>
</dbReference>
<name>A0A0M8ME84_9FLAO</name>
<dbReference type="STRING" id="1202724.AM493_18360"/>
<dbReference type="PANTHER" id="PTHR13847">
    <property type="entry name" value="SARCOSINE DEHYDROGENASE-RELATED"/>
    <property type="match status" value="1"/>
</dbReference>
<dbReference type="AlphaFoldDB" id="A0A0M8ME84"/>
<dbReference type="SUPFAM" id="SSF54373">
    <property type="entry name" value="FAD-linked reductases, C-terminal domain"/>
    <property type="match status" value="1"/>
</dbReference>
<dbReference type="EMBL" id="LIYD01000005">
    <property type="protein sequence ID" value="KOS08415.1"/>
    <property type="molecule type" value="Genomic_DNA"/>
</dbReference>
<dbReference type="Pfam" id="PF01266">
    <property type="entry name" value="DAO"/>
    <property type="match status" value="1"/>
</dbReference>